<dbReference type="Proteomes" id="UP000199095">
    <property type="component" value="Unassembled WGS sequence"/>
</dbReference>
<name>A0A1I0B261_9BACI</name>
<organism evidence="1 2">
    <name type="scientific">Salinibacillus kushneri</name>
    <dbReference type="NCBI Taxonomy" id="237682"/>
    <lineage>
        <taxon>Bacteria</taxon>
        <taxon>Bacillati</taxon>
        <taxon>Bacillota</taxon>
        <taxon>Bacilli</taxon>
        <taxon>Bacillales</taxon>
        <taxon>Bacillaceae</taxon>
        <taxon>Salinibacillus</taxon>
    </lineage>
</organism>
<evidence type="ECO:0000313" key="1">
    <source>
        <dbReference type="EMBL" id="SET00832.1"/>
    </source>
</evidence>
<dbReference type="EMBL" id="FOHJ01000002">
    <property type="protein sequence ID" value="SET00832.1"/>
    <property type="molecule type" value="Genomic_DNA"/>
</dbReference>
<dbReference type="RefSeq" id="WP_093132214.1">
    <property type="nucleotide sequence ID" value="NZ_FOHJ01000002.1"/>
</dbReference>
<dbReference type="STRING" id="237682.SAMN05421676_102330"/>
<keyword evidence="2" id="KW-1185">Reference proteome</keyword>
<gene>
    <name evidence="1" type="ORF">SAMN05421676_102330</name>
</gene>
<accession>A0A1I0B261</accession>
<proteinExistence type="predicted"/>
<evidence type="ECO:0000313" key="2">
    <source>
        <dbReference type="Proteomes" id="UP000199095"/>
    </source>
</evidence>
<reference evidence="2" key="1">
    <citation type="submission" date="2016-10" db="EMBL/GenBank/DDBJ databases">
        <authorList>
            <person name="Varghese N."/>
            <person name="Submissions S."/>
        </authorList>
    </citation>
    <scope>NUCLEOTIDE SEQUENCE [LARGE SCALE GENOMIC DNA]</scope>
    <source>
        <strain evidence="2">CGMCC 1.3566</strain>
    </source>
</reference>
<dbReference type="OrthoDB" id="2972408at2"/>
<dbReference type="AlphaFoldDB" id="A0A1I0B261"/>
<protein>
    <submittedName>
        <fullName evidence="1">Uncharacterized protein</fullName>
    </submittedName>
</protein>
<sequence length="59" mass="6788">MLVPHKVIIPGQIANLRDQDTNLFFNQLKNWLITAYPDYELIAVEGKIAHCQPKKLTLL</sequence>